<feature type="compositionally biased region" description="Basic and acidic residues" evidence="8">
    <location>
        <begin position="973"/>
        <end position="982"/>
    </location>
</feature>
<feature type="compositionally biased region" description="Basic and acidic residues" evidence="8">
    <location>
        <begin position="876"/>
        <end position="885"/>
    </location>
</feature>
<feature type="compositionally biased region" description="Basic and acidic residues" evidence="8">
    <location>
        <begin position="293"/>
        <end position="304"/>
    </location>
</feature>
<feature type="region of interest" description="Disordered" evidence="8">
    <location>
        <begin position="221"/>
        <end position="241"/>
    </location>
</feature>
<dbReference type="GO" id="GO:0005524">
    <property type="term" value="F:ATP binding"/>
    <property type="evidence" value="ECO:0007669"/>
    <property type="project" value="UniProtKB-UniRule"/>
</dbReference>
<evidence type="ECO:0000256" key="5">
    <source>
        <dbReference type="ARBA" id="ARBA00047899"/>
    </source>
</evidence>
<feature type="region of interest" description="Disordered" evidence="8">
    <location>
        <begin position="279"/>
        <end position="399"/>
    </location>
</feature>
<dbReference type="SMART" id="SM00220">
    <property type="entry name" value="S_TKc"/>
    <property type="match status" value="1"/>
</dbReference>
<reference evidence="10 11" key="1">
    <citation type="journal article" date="2023" name="Nat. Commun.">
        <title>Origin of minicircular mitochondrial genomes in red algae.</title>
        <authorList>
            <person name="Lee Y."/>
            <person name="Cho C.H."/>
            <person name="Lee Y.M."/>
            <person name="Park S.I."/>
            <person name="Yang J.H."/>
            <person name="West J.A."/>
            <person name="Bhattacharya D."/>
            <person name="Yoon H.S."/>
        </authorList>
    </citation>
    <scope>NUCLEOTIDE SEQUENCE [LARGE SCALE GENOMIC DNA]</scope>
    <source>
        <strain evidence="10 11">CCMP1338</strain>
        <tissue evidence="10">Whole cell</tissue>
    </source>
</reference>
<organism evidence="10 11">
    <name type="scientific">Rhodosorus marinus</name>
    <dbReference type="NCBI Taxonomy" id="101924"/>
    <lineage>
        <taxon>Eukaryota</taxon>
        <taxon>Rhodophyta</taxon>
        <taxon>Stylonematophyceae</taxon>
        <taxon>Stylonematales</taxon>
        <taxon>Stylonemataceae</taxon>
        <taxon>Rhodosorus</taxon>
    </lineage>
</organism>
<feature type="compositionally biased region" description="Basic and acidic residues" evidence="8">
    <location>
        <begin position="832"/>
        <end position="865"/>
    </location>
</feature>
<comment type="catalytic activity">
    <reaction evidence="5">
        <text>L-threonyl-[protein] + ATP = O-phospho-L-threonyl-[protein] + ADP + H(+)</text>
        <dbReference type="Rhea" id="RHEA:46608"/>
        <dbReference type="Rhea" id="RHEA-COMP:11060"/>
        <dbReference type="Rhea" id="RHEA-COMP:11605"/>
        <dbReference type="ChEBI" id="CHEBI:15378"/>
        <dbReference type="ChEBI" id="CHEBI:30013"/>
        <dbReference type="ChEBI" id="CHEBI:30616"/>
        <dbReference type="ChEBI" id="CHEBI:61977"/>
        <dbReference type="ChEBI" id="CHEBI:456216"/>
        <dbReference type="EC" id="2.7.11.1"/>
    </reaction>
</comment>
<dbReference type="InterPro" id="IPR051681">
    <property type="entry name" value="Ser/Thr_Kinases-Pseudokinases"/>
</dbReference>
<keyword evidence="11" id="KW-1185">Reference proteome</keyword>
<evidence type="ECO:0000256" key="8">
    <source>
        <dbReference type="SAM" id="MobiDB-lite"/>
    </source>
</evidence>
<feature type="compositionally biased region" description="Polar residues" evidence="8">
    <location>
        <begin position="305"/>
        <end position="318"/>
    </location>
</feature>
<accession>A0AAV8UWN1</accession>
<dbReference type="PANTHER" id="PTHR44329:SF298">
    <property type="entry name" value="MIXED LINEAGE KINASE DOMAIN-LIKE PROTEIN"/>
    <property type="match status" value="1"/>
</dbReference>
<name>A0AAV8UWN1_9RHOD</name>
<feature type="domain" description="Protein kinase" evidence="9">
    <location>
        <begin position="1007"/>
        <end position="1271"/>
    </location>
</feature>
<feature type="compositionally biased region" description="Basic and acidic residues" evidence="8">
    <location>
        <begin position="804"/>
        <end position="822"/>
    </location>
</feature>
<keyword evidence="4 7" id="KW-0067">ATP-binding</keyword>
<keyword evidence="1" id="KW-0808">Transferase</keyword>
<evidence type="ECO:0000256" key="7">
    <source>
        <dbReference type="PROSITE-ProRule" id="PRU10141"/>
    </source>
</evidence>
<comment type="catalytic activity">
    <reaction evidence="6">
        <text>L-seryl-[protein] + ATP = O-phospho-L-seryl-[protein] + ADP + H(+)</text>
        <dbReference type="Rhea" id="RHEA:17989"/>
        <dbReference type="Rhea" id="RHEA-COMP:9863"/>
        <dbReference type="Rhea" id="RHEA-COMP:11604"/>
        <dbReference type="ChEBI" id="CHEBI:15378"/>
        <dbReference type="ChEBI" id="CHEBI:29999"/>
        <dbReference type="ChEBI" id="CHEBI:30616"/>
        <dbReference type="ChEBI" id="CHEBI:83421"/>
        <dbReference type="ChEBI" id="CHEBI:456216"/>
        <dbReference type="EC" id="2.7.11.1"/>
    </reaction>
</comment>
<comment type="caution">
    <text evidence="10">The sequence shown here is derived from an EMBL/GenBank/DDBJ whole genome shotgun (WGS) entry which is preliminary data.</text>
</comment>
<feature type="compositionally biased region" description="Basic residues" evidence="8">
    <location>
        <begin position="951"/>
        <end position="972"/>
    </location>
</feature>
<feature type="compositionally biased region" description="Basic and acidic residues" evidence="8">
    <location>
        <begin position="720"/>
        <end position="733"/>
    </location>
</feature>
<feature type="compositionally biased region" description="Basic and acidic residues" evidence="8">
    <location>
        <begin position="740"/>
        <end position="749"/>
    </location>
</feature>
<evidence type="ECO:0000313" key="10">
    <source>
        <dbReference type="EMBL" id="KAJ8904931.1"/>
    </source>
</evidence>
<sequence>MGDQSGGLLKAKGISGREWSLRMVKTLTPAKKGGSVSTVAVVEDTNTGLKLCAKRQFGESEERIRKLVKEAALWKHVGVNAVAANDSMPGCVEIIRSEQDEKWPATIVRLHDCIVFNSEPQSVVYLMEYLPEPEFPKSISEAQIFSIVRDVCNGLLLLCDAGVKAHGDLVMDHIQFGTDLRAKIGGFGDSRSRANDNSPKDDIYSLGLLVYELQFSRKPPAGLKTKKSSDFANSIPPESKSCSPKVLSLLKLLLHEHRKQSLTMDAVRFEVAVGQGLVPETTPVRPSRQRKPEKREKRLTKELTSDSPVRRNSQVNTSEADDPSTGKLARVTRSEAVAIPADNSSRPVRSASMAPSRGRSTVQTIAEPGVSELAPGAAPESGSTLKPARKKTPVASHEMKSTLAPSNGITVLRSLSEKLMTKRKEASVDFLVNKVVDNSALPINDKYVRYHIVEAQLRKDYSEELYKSLRKKPVQKSSFIGFKTVALLHRLSLEGPVEFLEQSLKQEQFLLWIEEYAASEQEDKTLAFFNGEITAFAQLVSLKAKFYTDYSDAFLPNWSRTLFDAGSDPIAGRRMPAIMRIHEILDKANSLVQALLLSDNCKDLSYSAVPGLVLEVTAAYTCTCLLVETAQQQEQVELSDVFRACHEATRETMEGVLSNPDAAKLCRGEILLKLSDEPALAVNGAHGLGSSGLVNATSNDLQRVRRSKSMMAKLPVDNEVESRREVQQKDRDIPSAPQPKRSENDETRRVSSGFEAGVKVNVRHLPSRRASTSTPQPPKVAEMLASTPLDSPANPVEVAPPRQAYREASYRPELDRSPRNAYREPPPYPPERFAERPRNYRRDHHDDDYYRRERVPLSRHYDDQPPARGRAPRYSLQEERRRDYSGSDSADYSSGGPDRHSNDSRGSATKNRRTSDDRRKKKEKSKKKESSSRRRDSASPSSDGSSSVERTRRKSKTSKTKKSKKAKRKSKREVHSESEISHVADQPIQDLGQLRLTPKHIVNPMEIQYGKLIGQGGFGAVYKGLFRGEIVAIKKAHANTLKSRKAIEEFQREVAVLCALNHPNILRFMGACTQPPNLIIVTEFCARGTLFDYLHKENQKPPWALYKKMALDLCQGMMYLHSSNLLHRDLKSSNLMLSNNFDIKVGDFGLTRVQQSFGPMTGQCGTFQYMAPEVLGSRPYSEKADVFSFGIILWEMAAKQLPYFGMQPMQTSAAARMAACDQAANAKVLAYRTEATTELRSMPRVPLDLGLLKKARAGESAKDHCGAQPYYLPLAVQPREDLVMHVGERIILRVARANRQSRNVKTTLNVASGCAQHFPAPSRLGGGYTSFKFSTAALQRGGYDRQSSTTMLQPERCTNVLVTTSALYSGPPLSQQLGQSSRRTNHVL</sequence>
<evidence type="ECO:0000256" key="6">
    <source>
        <dbReference type="ARBA" id="ARBA00048679"/>
    </source>
</evidence>
<feature type="compositionally biased region" description="Low complexity" evidence="8">
    <location>
        <begin position="886"/>
        <end position="896"/>
    </location>
</feature>
<evidence type="ECO:0000256" key="3">
    <source>
        <dbReference type="ARBA" id="ARBA00022777"/>
    </source>
</evidence>
<evidence type="ECO:0000256" key="4">
    <source>
        <dbReference type="ARBA" id="ARBA00022840"/>
    </source>
</evidence>
<feature type="binding site" evidence="7">
    <location>
        <position position="1035"/>
    </location>
    <ligand>
        <name>ATP</name>
        <dbReference type="ChEBI" id="CHEBI:30616"/>
    </ligand>
</feature>
<dbReference type="InterPro" id="IPR011009">
    <property type="entry name" value="Kinase-like_dom_sf"/>
</dbReference>
<dbReference type="GO" id="GO:0004674">
    <property type="term" value="F:protein serine/threonine kinase activity"/>
    <property type="evidence" value="ECO:0007669"/>
    <property type="project" value="UniProtKB-EC"/>
</dbReference>
<feature type="compositionally biased region" description="Basic and acidic residues" evidence="8">
    <location>
        <begin position="926"/>
        <end position="937"/>
    </location>
</feature>
<protein>
    <recommendedName>
        <fullName evidence="9">Protein kinase domain-containing protein</fullName>
    </recommendedName>
</protein>
<dbReference type="PROSITE" id="PS50011">
    <property type="entry name" value="PROTEIN_KINASE_DOM"/>
    <property type="match status" value="1"/>
</dbReference>
<evidence type="ECO:0000259" key="9">
    <source>
        <dbReference type="PROSITE" id="PS50011"/>
    </source>
</evidence>
<dbReference type="EMBL" id="JAMWBK010000005">
    <property type="protein sequence ID" value="KAJ8904931.1"/>
    <property type="molecule type" value="Genomic_DNA"/>
</dbReference>
<dbReference type="CDD" id="cd13999">
    <property type="entry name" value="STKc_MAP3K-like"/>
    <property type="match status" value="1"/>
</dbReference>
<dbReference type="InterPro" id="IPR008271">
    <property type="entry name" value="Ser/Thr_kinase_AS"/>
</dbReference>
<dbReference type="InterPro" id="IPR000719">
    <property type="entry name" value="Prot_kinase_dom"/>
</dbReference>
<evidence type="ECO:0000256" key="1">
    <source>
        <dbReference type="ARBA" id="ARBA00022679"/>
    </source>
</evidence>
<dbReference type="PROSITE" id="PS00108">
    <property type="entry name" value="PROTEIN_KINASE_ST"/>
    <property type="match status" value="1"/>
</dbReference>
<keyword evidence="2 7" id="KW-0547">Nucleotide-binding</keyword>
<dbReference type="SUPFAM" id="SSF56112">
    <property type="entry name" value="Protein kinase-like (PK-like)"/>
    <property type="match status" value="2"/>
</dbReference>
<feature type="compositionally biased region" description="Low complexity" evidence="8">
    <location>
        <begin position="938"/>
        <end position="948"/>
    </location>
</feature>
<gene>
    <name evidence="10" type="ORF">NDN08_001445</name>
</gene>
<dbReference type="Proteomes" id="UP001157974">
    <property type="component" value="Unassembled WGS sequence"/>
</dbReference>
<proteinExistence type="predicted"/>
<dbReference type="PANTHER" id="PTHR44329">
    <property type="entry name" value="SERINE/THREONINE-PROTEIN KINASE TNNI3K-RELATED"/>
    <property type="match status" value="1"/>
</dbReference>
<keyword evidence="3" id="KW-0418">Kinase</keyword>
<dbReference type="FunFam" id="3.30.200.20:FF:000034">
    <property type="entry name" value="Kinase suppressor of Ras 1"/>
    <property type="match status" value="1"/>
</dbReference>
<evidence type="ECO:0000256" key="2">
    <source>
        <dbReference type="ARBA" id="ARBA00022741"/>
    </source>
</evidence>
<dbReference type="PROSITE" id="PS00107">
    <property type="entry name" value="PROTEIN_KINASE_ATP"/>
    <property type="match status" value="1"/>
</dbReference>
<dbReference type="Gene3D" id="1.10.510.10">
    <property type="entry name" value="Transferase(Phosphotransferase) domain 1"/>
    <property type="match status" value="2"/>
</dbReference>
<evidence type="ECO:0000313" key="11">
    <source>
        <dbReference type="Proteomes" id="UP001157974"/>
    </source>
</evidence>
<dbReference type="InterPro" id="IPR017441">
    <property type="entry name" value="Protein_kinase_ATP_BS"/>
</dbReference>
<dbReference type="Pfam" id="PF00069">
    <property type="entry name" value="Pkinase"/>
    <property type="match status" value="1"/>
</dbReference>
<feature type="region of interest" description="Disordered" evidence="8">
    <location>
        <begin position="708"/>
        <end position="985"/>
    </location>
</feature>
<dbReference type="Gene3D" id="3.30.200.20">
    <property type="entry name" value="Phosphorylase Kinase, domain 1"/>
    <property type="match status" value="1"/>
</dbReference>